<protein>
    <submittedName>
        <fullName evidence="1">Uncharacterized protein</fullName>
    </submittedName>
</protein>
<gene>
    <name evidence="1" type="ORF">KSF_001550</name>
</gene>
<dbReference type="AlphaFoldDB" id="A0A8J3N0C3"/>
<keyword evidence="2" id="KW-1185">Reference proteome</keyword>
<accession>A0A8J3N0C3</accession>
<organism evidence="1 2">
    <name type="scientific">Reticulibacter mediterranei</name>
    <dbReference type="NCBI Taxonomy" id="2778369"/>
    <lineage>
        <taxon>Bacteria</taxon>
        <taxon>Bacillati</taxon>
        <taxon>Chloroflexota</taxon>
        <taxon>Ktedonobacteria</taxon>
        <taxon>Ktedonobacterales</taxon>
        <taxon>Reticulibacteraceae</taxon>
        <taxon>Reticulibacter</taxon>
    </lineage>
</organism>
<comment type="caution">
    <text evidence="1">The sequence shown here is derived from an EMBL/GenBank/DDBJ whole genome shotgun (WGS) entry which is preliminary data.</text>
</comment>
<evidence type="ECO:0000313" key="1">
    <source>
        <dbReference type="EMBL" id="GHO90107.1"/>
    </source>
</evidence>
<proteinExistence type="predicted"/>
<dbReference type="EMBL" id="BNJK01000001">
    <property type="protein sequence ID" value="GHO90107.1"/>
    <property type="molecule type" value="Genomic_DNA"/>
</dbReference>
<reference evidence="1" key="1">
    <citation type="submission" date="2020-10" db="EMBL/GenBank/DDBJ databases">
        <title>Taxonomic study of unclassified bacteria belonging to the class Ktedonobacteria.</title>
        <authorList>
            <person name="Yabe S."/>
            <person name="Wang C.M."/>
            <person name="Zheng Y."/>
            <person name="Sakai Y."/>
            <person name="Cavaletti L."/>
            <person name="Monciardini P."/>
            <person name="Donadio S."/>
        </authorList>
    </citation>
    <scope>NUCLEOTIDE SEQUENCE</scope>
    <source>
        <strain evidence="1">ID150040</strain>
    </source>
</reference>
<evidence type="ECO:0000313" key="2">
    <source>
        <dbReference type="Proteomes" id="UP000597444"/>
    </source>
</evidence>
<name>A0A8J3N0C3_9CHLR</name>
<dbReference type="RefSeq" id="WP_220201106.1">
    <property type="nucleotide sequence ID" value="NZ_BNJK01000001.1"/>
</dbReference>
<dbReference type="Proteomes" id="UP000597444">
    <property type="component" value="Unassembled WGS sequence"/>
</dbReference>
<sequence>MAFSEVSPQPLPGWQHRSTESYKRFLRQCMGESDGVRHALKWQALFQKTYPDLRAWFSAPLAERVGRVYDDSSWIIVSEASHHARLYLVFLVLQGEIRLDWDWLLAVSTLRIWGRLKQARIDLDLPLLTEEAVQLGYQHRNAYESLRWTLSRLFLHTGATRAAQITEQNVADLSKAVQSFKTRSDLLQFYESKEQYDMLAQDYQGCLSLLQVVLYHRGQVRSEPRKRLPYGEKEAIAQPEMPHLQATLALMWLDDKSPIVQPH</sequence>